<dbReference type="Gene3D" id="3.30.565.10">
    <property type="entry name" value="Histidine kinase-like ATPase, C-terminal domain"/>
    <property type="match status" value="1"/>
</dbReference>
<dbReference type="PANTHER" id="PTHR10073:SF47">
    <property type="entry name" value="DNA MISMATCH REPAIR PROTEIN MLH3"/>
    <property type="match status" value="1"/>
</dbReference>
<dbReference type="SMART" id="SM01340">
    <property type="entry name" value="DNA_mis_repair"/>
    <property type="match status" value="1"/>
</dbReference>
<evidence type="ECO:0000313" key="5">
    <source>
        <dbReference type="Proteomes" id="UP000070544"/>
    </source>
</evidence>
<evidence type="ECO:0000259" key="3">
    <source>
        <dbReference type="SMART" id="SM01340"/>
    </source>
</evidence>
<dbReference type="InterPro" id="IPR002099">
    <property type="entry name" value="MutL/Mlh/PMS"/>
</dbReference>
<evidence type="ECO:0000256" key="1">
    <source>
        <dbReference type="ARBA" id="ARBA00006082"/>
    </source>
</evidence>
<evidence type="ECO:0000256" key="2">
    <source>
        <dbReference type="ARBA" id="ARBA00022763"/>
    </source>
</evidence>
<dbReference type="InterPro" id="IPR014762">
    <property type="entry name" value="DNA_mismatch_repair_CS"/>
</dbReference>
<sequence length="481" mass="53697">MPQVQQLPNDAIRKLRSTVVINSVAQLLSEVLQNSLDAGATVIDITFDANADDLFVEVSDNGEGIRPEDLKMVGQRYHTSKCSNLDDLKKLETYGFRGEALSSASDVALVEIQSRHRDHVQSFASVVQDGRTIRYGPSLIPRKGPGTTVTARNIFSKFSVRLKRVNSDEIRDQVQRAVETIILVWPQLSLTLVDRGQQRRIITKRKTNSLSVVFQQLFGASIAQHLSQVDYKSGEYQVSGVISSRGHHTKLLQFIYVNNHALAVCDIHKRINQLFTDSDICRPADSEDINQTVGGSETRLGPSRERKTTLEKYGIFALCVTCPPSAYDILIDPSKSHVEFADWDAVLLAFEHAVTEFLDKIGLIPKPTESSTTFRFVESQAVTGTGQEEVDSRPRKRKLGTFLADRDRTLEPNYPELLGVRGNIDWRKDFAPRAKSLGALNETASVRTDELVTTPSGVSYLEMRSTQHRASVYVDKRTGFS</sequence>
<dbReference type="OrthoDB" id="429932at2759"/>
<dbReference type="STRING" id="1344416.A0A139A5T6"/>
<keyword evidence="5" id="KW-1185">Reference proteome</keyword>
<dbReference type="InterPro" id="IPR014721">
    <property type="entry name" value="Ribsml_uS5_D2-typ_fold_subgr"/>
</dbReference>
<dbReference type="InterPro" id="IPR013507">
    <property type="entry name" value="DNA_mismatch_S5_2-like"/>
</dbReference>
<reference evidence="4 5" key="1">
    <citation type="journal article" date="2015" name="Genome Biol. Evol.">
        <title>Phylogenomic analyses indicate that early fungi evolved digesting cell walls of algal ancestors of land plants.</title>
        <authorList>
            <person name="Chang Y."/>
            <person name="Wang S."/>
            <person name="Sekimoto S."/>
            <person name="Aerts A.L."/>
            <person name="Choi C."/>
            <person name="Clum A."/>
            <person name="LaButti K.M."/>
            <person name="Lindquist E.A."/>
            <person name="Yee Ngan C."/>
            <person name="Ohm R.A."/>
            <person name="Salamov A.A."/>
            <person name="Grigoriev I.V."/>
            <person name="Spatafora J.W."/>
            <person name="Berbee M.L."/>
        </authorList>
    </citation>
    <scope>NUCLEOTIDE SEQUENCE [LARGE SCALE GENOMIC DNA]</scope>
    <source>
        <strain evidence="4 5">JEL478</strain>
    </source>
</reference>
<dbReference type="PANTHER" id="PTHR10073">
    <property type="entry name" value="DNA MISMATCH REPAIR PROTEIN MLH, PMS, MUTL"/>
    <property type="match status" value="1"/>
</dbReference>
<comment type="similarity">
    <text evidence="1">Belongs to the DNA mismatch repair MutL/HexB family.</text>
</comment>
<dbReference type="AlphaFoldDB" id="A0A139A5T6"/>
<dbReference type="GO" id="GO:0006298">
    <property type="term" value="P:mismatch repair"/>
    <property type="evidence" value="ECO:0007669"/>
    <property type="project" value="InterPro"/>
</dbReference>
<dbReference type="GO" id="GO:0140664">
    <property type="term" value="F:ATP-dependent DNA damage sensor activity"/>
    <property type="evidence" value="ECO:0007669"/>
    <property type="project" value="InterPro"/>
</dbReference>
<dbReference type="PROSITE" id="PS00058">
    <property type="entry name" value="DNA_MISMATCH_REPAIR_1"/>
    <property type="match status" value="1"/>
</dbReference>
<evidence type="ECO:0000313" key="4">
    <source>
        <dbReference type="EMBL" id="KXS12018.1"/>
    </source>
</evidence>
<dbReference type="InterPro" id="IPR038973">
    <property type="entry name" value="MutL/Mlh/Pms-like"/>
</dbReference>
<dbReference type="GO" id="GO:0005524">
    <property type="term" value="F:ATP binding"/>
    <property type="evidence" value="ECO:0007669"/>
    <property type="project" value="InterPro"/>
</dbReference>
<dbReference type="GO" id="GO:0032300">
    <property type="term" value="C:mismatch repair complex"/>
    <property type="evidence" value="ECO:0007669"/>
    <property type="project" value="InterPro"/>
</dbReference>
<name>A0A139A5T6_GONPJ</name>
<accession>A0A139A5T6</accession>
<dbReference type="InterPro" id="IPR020568">
    <property type="entry name" value="Ribosomal_Su5_D2-typ_SF"/>
</dbReference>
<dbReference type="GO" id="GO:0030983">
    <property type="term" value="F:mismatched DNA binding"/>
    <property type="evidence" value="ECO:0007669"/>
    <property type="project" value="InterPro"/>
</dbReference>
<dbReference type="NCBIfam" id="TIGR00585">
    <property type="entry name" value="mutl"/>
    <property type="match status" value="1"/>
</dbReference>
<organism evidence="4 5">
    <name type="scientific">Gonapodya prolifera (strain JEL478)</name>
    <name type="common">Monoblepharis prolifera</name>
    <dbReference type="NCBI Taxonomy" id="1344416"/>
    <lineage>
        <taxon>Eukaryota</taxon>
        <taxon>Fungi</taxon>
        <taxon>Fungi incertae sedis</taxon>
        <taxon>Chytridiomycota</taxon>
        <taxon>Chytridiomycota incertae sedis</taxon>
        <taxon>Monoblepharidomycetes</taxon>
        <taxon>Monoblepharidales</taxon>
        <taxon>Gonapodyaceae</taxon>
        <taxon>Gonapodya</taxon>
    </lineage>
</organism>
<gene>
    <name evidence="4" type="ORF">M427DRAFT_412306</name>
</gene>
<feature type="domain" description="DNA mismatch repair protein S5" evidence="3">
    <location>
        <begin position="214"/>
        <end position="359"/>
    </location>
</feature>
<dbReference type="SUPFAM" id="SSF55874">
    <property type="entry name" value="ATPase domain of HSP90 chaperone/DNA topoisomerase II/histidine kinase"/>
    <property type="match status" value="1"/>
</dbReference>
<dbReference type="EMBL" id="KQ965792">
    <property type="protein sequence ID" value="KXS12018.1"/>
    <property type="molecule type" value="Genomic_DNA"/>
</dbReference>
<proteinExistence type="inferred from homology"/>
<protein>
    <recommendedName>
        <fullName evidence="3">DNA mismatch repair protein S5 domain-containing protein</fullName>
    </recommendedName>
</protein>
<dbReference type="InterPro" id="IPR036890">
    <property type="entry name" value="HATPase_C_sf"/>
</dbReference>
<dbReference type="SUPFAM" id="SSF54211">
    <property type="entry name" value="Ribosomal protein S5 domain 2-like"/>
    <property type="match status" value="1"/>
</dbReference>
<dbReference type="GO" id="GO:0016887">
    <property type="term" value="F:ATP hydrolysis activity"/>
    <property type="evidence" value="ECO:0007669"/>
    <property type="project" value="InterPro"/>
</dbReference>
<dbReference type="Gene3D" id="3.30.230.10">
    <property type="match status" value="1"/>
</dbReference>
<dbReference type="Pfam" id="PF13589">
    <property type="entry name" value="HATPase_c_3"/>
    <property type="match status" value="1"/>
</dbReference>
<dbReference type="Proteomes" id="UP000070544">
    <property type="component" value="Unassembled WGS sequence"/>
</dbReference>
<keyword evidence="2" id="KW-0227">DNA damage</keyword>